<dbReference type="SUPFAM" id="SSF55031">
    <property type="entry name" value="Bacterial exopeptidase dimerisation domain"/>
    <property type="match status" value="1"/>
</dbReference>
<feature type="binding site" evidence="3">
    <location>
        <position position="91"/>
    </location>
    <ligand>
        <name>Zn(2+)</name>
        <dbReference type="ChEBI" id="CHEBI:29105"/>
        <label>2</label>
    </ligand>
</feature>
<sequence>MRVNVDRVRGHIERIAGFTASPGEGATRMSYSPEYRAACEYVMAHAAGLGAEARLDAIGSVRLRLPSSDAAAPAVLVGSHLDSVPHGGDLDGVLGVVLGLEVMEVLVREGVRPARPLEVIAFVEEEGATFRCPLAGSQLLTGALPAEATGELRDESGRSLAEAARAFACDPARLADDRLRPESVRAMLEVHIEQGRVLESAGVPVGIVECIAGSENHRLRLEGRADHAGTTPMPLRRDALAAAAEVVLAAERLAGEPARPDTVATVGRLLCRPNAANVVPGAVELSLDVRDVHAERLDDAVATLAAAIEAIAERRGLRHQRERTARSEPVACAPVLVELLEETARHLGISHRRLASGALHDAAILTRITEAAMLFVPSVDGASHVPEERTEDADIEQGAEVLLGAVRTLLER</sequence>
<keyword evidence="3" id="KW-0862">Zinc</keyword>
<dbReference type="InterPro" id="IPR036264">
    <property type="entry name" value="Bact_exopeptidase_dim_dom"/>
</dbReference>
<dbReference type="PANTHER" id="PTHR32494">
    <property type="entry name" value="ALLANTOATE DEIMINASE-RELATED"/>
    <property type="match status" value="1"/>
</dbReference>
<organism evidence="5 6">
    <name type="scientific">Sediminicurvatus halobius</name>
    <dbReference type="NCBI Taxonomy" id="2182432"/>
    <lineage>
        <taxon>Bacteria</taxon>
        <taxon>Pseudomonadati</taxon>
        <taxon>Pseudomonadota</taxon>
        <taxon>Gammaproteobacteria</taxon>
        <taxon>Chromatiales</taxon>
        <taxon>Ectothiorhodospiraceae</taxon>
        <taxon>Sediminicurvatus</taxon>
    </lineage>
</organism>
<dbReference type="SUPFAM" id="SSF53187">
    <property type="entry name" value="Zn-dependent exopeptidases"/>
    <property type="match status" value="1"/>
</dbReference>
<dbReference type="PIRSF" id="PIRSF001235">
    <property type="entry name" value="Amidase_carbamoylase"/>
    <property type="match status" value="1"/>
</dbReference>
<evidence type="ECO:0000313" key="5">
    <source>
        <dbReference type="EMBL" id="PWG62989.1"/>
    </source>
</evidence>
<evidence type="ECO:0000256" key="1">
    <source>
        <dbReference type="ARBA" id="ARBA00006153"/>
    </source>
</evidence>
<evidence type="ECO:0000259" key="4">
    <source>
        <dbReference type="Pfam" id="PF07687"/>
    </source>
</evidence>
<dbReference type="Pfam" id="PF07687">
    <property type="entry name" value="M20_dimer"/>
    <property type="match status" value="1"/>
</dbReference>
<evidence type="ECO:0000313" key="6">
    <source>
        <dbReference type="Proteomes" id="UP000245474"/>
    </source>
</evidence>
<dbReference type="PANTHER" id="PTHR32494:SF5">
    <property type="entry name" value="ALLANTOATE AMIDOHYDROLASE"/>
    <property type="match status" value="1"/>
</dbReference>
<dbReference type="GO" id="GO:0016813">
    <property type="term" value="F:hydrolase activity, acting on carbon-nitrogen (but not peptide) bonds, in linear amidines"/>
    <property type="evidence" value="ECO:0007669"/>
    <property type="project" value="InterPro"/>
</dbReference>
<dbReference type="Gene3D" id="3.30.70.360">
    <property type="match status" value="1"/>
</dbReference>
<feature type="binding site" evidence="3">
    <location>
        <position position="126"/>
    </location>
    <ligand>
        <name>Zn(2+)</name>
        <dbReference type="ChEBI" id="CHEBI:29105"/>
        <label>2</label>
    </ligand>
</feature>
<dbReference type="Gene3D" id="3.40.630.10">
    <property type="entry name" value="Zn peptidases"/>
    <property type="match status" value="1"/>
</dbReference>
<proteinExistence type="inferred from homology"/>
<gene>
    <name evidence="5" type="ORF">DEM34_10365</name>
</gene>
<evidence type="ECO:0000256" key="2">
    <source>
        <dbReference type="ARBA" id="ARBA00022801"/>
    </source>
</evidence>
<dbReference type="InterPro" id="IPR010158">
    <property type="entry name" value="Amidase_Cbmase"/>
</dbReference>
<keyword evidence="2 5" id="KW-0378">Hydrolase</keyword>
<dbReference type="InterPro" id="IPR011650">
    <property type="entry name" value="Peptidase_M20_dimer"/>
</dbReference>
<dbReference type="EMBL" id="QFFI01000014">
    <property type="protein sequence ID" value="PWG62989.1"/>
    <property type="molecule type" value="Genomic_DNA"/>
</dbReference>
<feature type="binding site" evidence="3">
    <location>
        <position position="80"/>
    </location>
    <ligand>
        <name>Zn(2+)</name>
        <dbReference type="ChEBI" id="CHEBI:29105"/>
        <label>1</label>
    </ligand>
</feature>
<dbReference type="NCBIfam" id="TIGR01879">
    <property type="entry name" value="hydantase"/>
    <property type="match status" value="1"/>
</dbReference>
<dbReference type="NCBIfam" id="NF006771">
    <property type="entry name" value="PRK09290.1-5"/>
    <property type="match status" value="1"/>
</dbReference>
<dbReference type="GO" id="GO:0046872">
    <property type="term" value="F:metal ion binding"/>
    <property type="evidence" value="ECO:0007669"/>
    <property type="project" value="UniProtKB-KW"/>
</dbReference>
<dbReference type="AlphaFoldDB" id="A0A2U2N1W1"/>
<reference evidence="5 6" key="1">
    <citation type="submission" date="2018-05" db="EMBL/GenBank/DDBJ databases">
        <title>Spiribacter halobius sp. nov., a moderately halophilic bacterium isolated from marine solar saltern.</title>
        <authorList>
            <person name="Zheng W.-S."/>
            <person name="Lu D.-C."/>
            <person name="Du Z.-J."/>
        </authorList>
    </citation>
    <scope>NUCLEOTIDE SEQUENCE [LARGE SCALE GENOMIC DNA]</scope>
    <source>
        <strain evidence="5 6">E85</strain>
    </source>
</reference>
<feature type="binding site" evidence="3">
    <location>
        <position position="91"/>
    </location>
    <ligand>
        <name>Zn(2+)</name>
        <dbReference type="ChEBI" id="CHEBI:29105"/>
        <label>1</label>
    </ligand>
</feature>
<protein>
    <submittedName>
        <fullName evidence="5">Zn-dependent hydrolase</fullName>
    </submittedName>
</protein>
<accession>A0A2U2N1W1</accession>
<comment type="cofactor">
    <cofactor evidence="3">
        <name>Zn(2+)</name>
        <dbReference type="ChEBI" id="CHEBI:29105"/>
    </cofactor>
    <text evidence="3">Binds 2 Zn(2+) ions per subunit.</text>
</comment>
<feature type="binding site" evidence="3">
    <location>
        <position position="191"/>
    </location>
    <ligand>
        <name>Zn(2+)</name>
        <dbReference type="ChEBI" id="CHEBI:29105"/>
        <label>1</label>
    </ligand>
</feature>
<dbReference type="InterPro" id="IPR002933">
    <property type="entry name" value="Peptidase_M20"/>
</dbReference>
<feature type="binding site" evidence="3">
    <location>
        <position position="384"/>
    </location>
    <ligand>
        <name>Zn(2+)</name>
        <dbReference type="ChEBI" id="CHEBI:29105"/>
        <label>2</label>
    </ligand>
</feature>
<keyword evidence="3" id="KW-0479">Metal-binding</keyword>
<evidence type="ECO:0000256" key="3">
    <source>
        <dbReference type="PIRSR" id="PIRSR001235-1"/>
    </source>
</evidence>
<dbReference type="Pfam" id="PF01546">
    <property type="entry name" value="Peptidase_M20"/>
    <property type="match status" value="1"/>
</dbReference>
<dbReference type="CDD" id="cd03884">
    <property type="entry name" value="M20_bAS"/>
    <property type="match status" value="1"/>
</dbReference>
<dbReference type="Proteomes" id="UP000245474">
    <property type="component" value="Unassembled WGS sequence"/>
</dbReference>
<comment type="caution">
    <text evidence="5">The sequence shown here is derived from an EMBL/GenBank/DDBJ whole genome shotgun (WGS) entry which is preliminary data.</text>
</comment>
<name>A0A2U2N1W1_9GAMM</name>
<keyword evidence="6" id="KW-1185">Reference proteome</keyword>
<comment type="similarity">
    <text evidence="1">Belongs to the peptidase M20 family.</text>
</comment>
<feature type="domain" description="Peptidase M20 dimerisation" evidence="4">
    <location>
        <begin position="218"/>
        <end position="313"/>
    </location>
</feature>